<name>A0A1C8XRJ0_DUNSA</name>
<organism evidence="3">
    <name type="scientific">Dunaliella salina</name>
    <name type="common">Green alga</name>
    <name type="synonym">Protococcus salinus</name>
    <dbReference type="NCBI Taxonomy" id="3046"/>
    <lineage>
        <taxon>Eukaryota</taxon>
        <taxon>Viridiplantae</taxon>
        <taxon>Chlorophyta</taxon>
        <taxon>core chlorophytes</taxon>
        <taxon>Chlorophyceae</taxon>
        <taxon>CS clade</taxon>
        <taxon>Chlamydomonadales</taxon>
        <taxon>Dunaliellaceae</taxon>
        <taxon>Dunaliella</taxon>
    </lineage>
</organism>
<keyword evidence="2" id="KW-0472">Membrane</keyword>
<dbReference type="AlphaFoldDB" id="A0A1C8XRJ0"/>
<keyword evidence="2" id="KW-1133">Transmembrane helix</keyword>
<feature type="region of interest" description="Disordered" evidence="1">
    <location>
        <begin position="1"/>
        <end position="26"/>
    </location>
</feature>
<proteinExistence type="predicted"/>
<feature type="compositionally biased region" description="Low complexity" evidence="1">
    <location>
        <begin position="10"/>
        <end position="20"/>
    </location>
</feature>
<evidence type="ECO:0000313" key="3">
    <source>
        <dbReference type="EMBL" id="AOH77109.1"/>
    </source>
</evidence>
<reference evidence="3" key="1">
    <citation type="submission" date="2016-07" db="EMBL/GenBank/DDBJ databases">
        <title>The complete chloroplast genome of Dunaliella salina strain SQ.</title>
        <authorList>
            <person name="Lopez H."/>
            <person name="Magdaleno D.A."/>
            <person name="Stephano J.L."/>
        </authorList>
    </citation>
    <scope>NUCLEOTIDE SEQUENCE</scope>
    <source>
        <strain evidence="3">SQ</strain>
    </source>
</reference>
<protein>
    <submittedName>
        <fullName evidence="3">Putative encoded protein</fullName>
    </submittedName>
</protein>
<feature type="transmembrane region" description="Helical" evidence="2">
    <location>
        <begin position="47"/>
        <end position="67"/>
    </location>
</feature>
<keyword evidence="3" id="KW-0150">Chloroplast</keyword>
<accession>A0A1C8XRJ0</accession>
<dbReference type="EMBL" id="KX530454">
    <property type="protein sequence ID" value="AOH77109.1"/>
    <property type="molecule type" value="Genomic_DNA"/>
</dbReference>
<geneLocation type="chloroplast" evidence="3"/>
<sequence>MARRRPPISSPFSSSLVSRRTGPSVPWPSICESPIASLSVYRDLPSYKDICILALVLMVCLVMLCALRENTSESNAEFDSRPFVRFIKRKFFGTSDALVVAAALAVVSALGLIDISSPVKI</sequence>
<keyword evidence="2" id="KW-0812">Transmembrane</keyword>
<gene>
    <name evidence="3" type="primary">orf121_1</name>
</gene>
<keyword evidence="3" id="KW-0934">Plastid</keyword>
<evidence type="ECO:0000256" key="1">
    <source>
        <dbReference type="SAM" id="MobiDB-lite"/>
    </source>
</evidence>
<evidence type="ECO:0000256" key="2">
    <source>
        <dbReference type="SAM" id="Phobius"/>
    </source>
</evidence>
<feature type="transmembrane region" description="Helical" evidence="2">
    <location>
        <begin position="91"/>
        <end position="113"/>
    </location>
</feature>